<accession>A0A076LM35</accession>
<protein>
    <submittedName>
        <fullName evidence="1">Uncharacterized protein</fullName>
    </submittedName>
</protein>
<evidence type="ECO:0000313" key="1">
    <source>
        <dbReference type="EMBL" id="AIJ09530.1"/>
    </source>
</evidence>
<dbReference type="RefSeq" id="WP_225865151.1">
    <property type="nucleotide sequence ID" value="NZ_CP006664.1"/>
</dbReference>
<evidence type="ECO:0000313" key="2">
    <source>
        <dbReference type="Proteomes" id="UP000028681"/>
    </source>
</evidence>
<organism evidence="1 2">
    <name type="scientific">Edwardsiella anguillarum ET080813</name>
    <dbReference type="NCBI Taxonomy" id="667120"/>
    <lineage>
        <taxon>Bacteria</taxon>
        <taxon>Pseudomonadati</taxon>
        <taxon>Pseudomonadota</taxon>
        <taxon>Gammaproteobacteria</taxon>
        <taxon>Enterobacterales</taxon>
        <taxon>Hafniaceae</taxon>
        <taxon>Edwardsiella</taxon>
    </lineage>
</organism>
<dbReference type="KEGG" id="ete:ETEE_3101"/>
<sequence length="182" mass="20476">MRANAAWQGYGPNPLWQSQLDRDGWGGWISRSVVALQMGQTQSLSQQVCVYKRDGAGRITKATQVEAGNGTLGITRQYYVYTPDGRVRFYLSLGQSPGYGLYFYRPDSRLRLVIRHNGLSSSRFTADGRDLGGLAQTPFITYLMTCQRWDSAGNCRLIAKQEQVHAVVQGKEKTLSTRYLLR</sequence>
<proteinExistence type="predicted"/>
<dbReference type="GeneID" id="33940590"/>
<dbReference type="AlphaFoldDB" id="A0A076LM35"/>
<reference evidence="1 2" key="1">
    <citation type="journal article" date="2012" name="PLoS ONE">
        <title>Edwardsiella comparative phylogenomics reveal the new intra/inter-species taxonomic relationships, virulence evolution and niche adaptation mechanisms.</title>
        <authorList>
            <person name="Yang M."/>
            <person name="Lv Y."/>
            <person name="Xiao J."/>
            <person name="Wu H."/>
            <person name="Zheng H."/>
            <person name="Liu Q."/>
            <person name="Zhang Y."/>
            <person name="Wang Q."/>
        </authorList>
    </citation>
    <scope>NUCLEOTIDE SEQUENCE [LARGE SCALE GENOMIC DNA]</scope>
    <source>
        <strain evidence="2">080813</strain>
    </source>
</reference>
<gene>
    <name evidence="1" type="ORF">ETEE_3101</name>
</gene>
<dbReference type="Proteomes" id="UP000028681">
    <property type="component" value="Chromosome"/>
</dbReference>
<name>A0A076LM35_9GAMM</name>
<dbReference type="HOGENOM" id="CLU_1666644_0_0_6"/>
<dbReference type="EMBL" id="CP006664">
    <property type="protein sequence ID" value="AIJ09530.1"/>
    <property type="molecule type" value="Genomic_DNA"/>
</dbReference>